<dbReference type="SUPFAM" id="SSF53448">
    <property type="entry name" value="Nucleotide-diphospho-sugar transferases"/>
    <property type="match status" value="1"/>
</dbReference>
<dbReference type="EMBL" id="VNJI01000001">
    <property type="protein sequence ID" value="TVY11839.1"/>
    <property type="molecule type" value="Genomic_DNA"/>
</dbReference>
<proteinExistence type="predicted"/>
<dbReference type="GO" id="GO:0004475">
    <property type="term" value="F:mannose-1-phosphate guanylyltransferase (GTP) activity"/>
    <property type="evidence" value="ECO:0007669"/>
    <property type="project" value="TreeGrafter"/>
</dbReference>
<dbReference type="Gene3D" id="2.60.120.10">
    <property type="entry name" value="Jelly Rolls"/>
    <property type="match status" value="1"/>
</dbReference>
<keyword evidence="3" id="KW-0548">Nucleotidyltransferase</keyword>
<evidence type="ECO:0000259" key="2">
    <source>
        <dbReference type="Pfam" id="PF01050"/>
    </source>
</evidence>
<name>A0A559KIA4_9BACL</name>
<dbReference type="InterPro" id="IPR029044">
    <property type="entry name" value="Nucleotide-diphossugar_trans"/>
</dbReference>
<dbReference type="AlphaFoldDB" id="A0A559KIA4"/>
<keyword evidence="3" id="KW-0808">Transferase</keyword>
<dbReference type="PANTHER" id="PTHR46390">
    <property type="entry name" value="MANNOSE-1-PHOSPHATE GUANYLYLTRANSFERASE"/>
    <property type="match status" value="1"/>
</dbReference>
<dbReference type="InterPro" id="IPR005835">
    <property type="entry name" value="NTP_transferase_dom"/>
</dbReference>
<dbReference type="Pfam" id="PF01050">
    <property type="entry name" value="MannoseP_isomer"/>
    <property type="match status" value="1"/>
</dbReference>
<gene>
    <name evidence="3" type="ORF">FPZ49_00660</name>
</gene>
<feature type="domain" description="Nucleotidyl transferase" evidence="1">
    <location>
        <begin position="4"/>
        <end position="267"/>
    </location>
</feature>
<dbReference type="SUPFAM" id="SSF51182">
    <property type="entry name" value="RmlC-like cupins"/>
    <property type="match status" value="1"/>
</dbReference>
<evidence type="ECO:0000259" key="1">
    <source>
        <dbReference type="Pfam" id="PF00483"/>
    </source>
</evidence>
<dbReference type="PANTHER" id="PTHR46390:SF1">
    <property type="entry name" value="MANNOSE-1-PHOSPHATE GUANYLYLTRANSFERASE"/>
    <property type="match status" value="1"/>
</dbReference>
<protein>
    <submittedName>
        <fullName evidence="3">Mannose-1-phosphate guanylyltransferase</fullName>
    </submittedName>
</protein>
<dbReference type="InterPro" id="IPR014710">
    <property type="entry name" value="RmlC-like_jellyroll"/>
</dbReference>
<dbReference type="Pfam" id="PF00483">
    <property type="entry name" value="NTP_transferase"/>
    <property type="match status" value="1"/>
</dbReference>
<feature type="domain" description="Mannose-6-phosphate isomerase type II C-terminal" evidence="2">
    <location>
        <begin position="347"/>
        <end position="437"/>
    </location>
</feature>
<comment type="caution">
    <text evidence="3">The sequence shown here is derived from an EMBL/GenBank/DDBJ whole genome shotgun (WGS) entry which is preliminary data.</text>
</comment>
<dbReference type="OrthoDB" id="9806359at2"/>
<organism evidence="3 4">
    <name type="scientific">Paenibacillus cremeus</name>
    <dbReference type="NCBI Taxonomy" id="2163881"/>
    <lineage>
        <taxon>Bacteria</taxon>
        <taxon>Bacillati</taxon>
        <taxon>Bacillota</taxon>
        <taxon>Bacilli</taxon>
        <taxon>Bacillales</taxon>
        <taxon>Paenibacillaceae</taxon>
        <taxon>Paenibacillus</taxon>
    </lineage>
</organism>
<reference evidence="3 4" key="1">
    <citation type="submission" date="2019-07" db="EMBL/GenBank/DDBJ databases">
        <authorList>
            <person name="Kim J."/>
        </authorList>
    </citation>
    <scope>NUCLEOTIDE SEQUENCE [LARGE SCALE GENOMIC DNA]</scope>
    <source>
        <strain evidence="3 4">JC52</strain>
    </source>
</reference>
<dbReference type="GO" id="GO:0009298">
    <property type="term" value="P:GDP-mannose biosynthetic process"/>
    <property type="evidence" value="ECO:0007669"/>
    <property type="project" value="TreeGrafter"/>
</dbReference>
<dbReference type="Proteomes" id="UP000317036">
    <property type="component" value="Unassembled WGS sequence"/>
</dbReference>
<dbReference type="RefSeq" id="WP_144842421.1">
    <property type="nucleotide sequence ID" value="NZ_VNJI01000001.1"/>
</dbReference>
<keyword evidence="4" id="KW-1185">Reference proteome</keyword>
<dbReference type="InterPro" id="IPR011051">
    <property type="entry name" value="RmlC_Cupin_sf"/>
</dbReference>
<dbReference type="InterPro" id="IPR001538">
    <property type="entry name" value="Man6P_isomerase-2_C"/>
</dbReference>
<evidence type="ECO:0000313" key="3">
    <source>
        <dbReference type="EMBL" id="TVY11839.1"/>
    </source>
</evidence>
<evidence type="ECO:0000313" key="4">
    <source>
        <dbReference type="Proteomes" id="UP000317036"/>
    </source>
</evidence>
<dbReference type="InterPro" id="IPR051161">
    <property type="entry name" value="Mannose-6P_isomerase_type2"/>
</dbReference>
<sequence length="450" mass="50620">MRIVLLSGGSGKRLWPLSSGSRTKQFLKVLGSGKGERKSMVQRVWGQLREAGLADSVYIATNASQIDLIRSQLGDEVPLIIEPERRDTFPAIALTTVYLLSETNASEEETVCILPVDSYVESSFFHRIKQLEEVLQAPDTEVALMGSQPTYPSEKYGYMLPADRSETGHLDIQAFVEKPDRKEAEKLIEAGALWNCGVCAFKLRFLLDWLKERGLPCTYEEMIREYRTLPAKSFDYEVLGQMKRLKAVVYHGPWKDLGTWNTLTEVMDGAVVGKGMISPDSVNSHVVNELEVPVMLLGLSNVVVAVSSDGILVSDKTASQRIKDMAELFDQRPMYEELRWGWYRILDYSSLEEGQETMLKKVVIRAGMSTGILRQPKRRKIWTIRSGTGQVMVQDQIYPAGPGDCFQIEEGMKHSMLALEELTVVEIQTGSSLFEDEEEQELREDNSDGS</sequence>
<dbReference type="Gene3D" id="3.90.550.10">
    <property type="entry name" value="Spore Coat Polysaccharide Biosynthesis Protein SpsA, Chain A"/>
    <property type="match status" value="1"/>
</dbReference>
<accession>A0A559KIA4</accession>